<keyword evidence="1" id="KW-0472">Membrane</keyword>
<dbReference type="Proteomes" id="UP001589890">
    <property type="component" value="Unassembled WGS sequence"/>
</dbReference>
<proteinExistence type="predicted"/>
<gene>
    <name evidence="2" type="ORF">ACFFGN_07195</name>
</gene>
<feature type="transmembrane region" description="Helical" evidence="1">
    <location>
        <begin position="12"/>
        <end position="30"/>
    </location>
</feature>
<evidence type="ECO:0000313" key="3">
    <source>
        <dbReference type="Proteomes" id="UP001589890"/>
    </source>
</evidence>
<keyword evidence="1" id="KW-0812">Transmembrane</keyword>
<evidence type="ECO:0000256" key="1">
    <source>
        <dbReference type="SAM" id="Phobius"/>
    </source>
</evidence>
<dbReference type="EMBL" id="JBHLTC010000006">
    <property type="protein sequence ID" value="MFC0623840.1"/>
    <property type="molecule type" value="Genomic_DNA"/>
</dbReference>
<evidence type="ECO:0000313" key="2">
    <source>
        <dbReference type="EMBL" id="MFC0623840.1"/>
    </source>
</evidence>
<sequence length="90" mass="9695">MPPAQTTVRREWPLALSVLVGLAGLFMLTFDSWRRGAALIAAGVLLAAFLRLVLSDDRAGLLRVRGRTFDIFFLGGAGAVIFLLAVIIPN</sequence>
<comment type="caution">
    <text evidence="2">The sequence shown here is derived from an EMBL/GenBank/DDBJ whole genome shotgun (WGS) entry which is preliminary data.</text>
</comment>
<accession>A0ABV6QGS5</accession>
<organism evidence="2 3">
    <name type="scientific">Kribbella deserti</name>
    <dbReference type="NCBI Taxonomy" id="1926257"/>
    <lineage>
        <taxon>Bacteria</taxon>
        <taxon>Bacillati</taxon>
        <taxon>Actinomycetota</taxon>
        <taxon>Actinomycetes</taxon>
        <taxon>Propionibacteriales</taxon>
        <taxon>Kribbellaceae</taxon>
        <taxon>Kribbella</taxon>
    </lineage>
</organism>
<keyword evidence="3" id="KW-1185">Reference proteome</keyword>
<reference evidence="2 3" key="1">
    <citation type="submission" date="2024-09" db="EMBL/GenBank/DDBJ databases">
        <authorList>
            <person name="Sun Q."/>
            <person name="Mori K."/>
        </authorList>
    </citation>
    <scope>NUCLEOTIDE SEQUENCE [LARGE SCALE GENOMIC DNA]</scope>
    <source>
        <strain evidence="2 3">CGMCC 1.15906</strain>
    </source>
</reference>
<keyword evidence="1" id="KW-1133">Transmembrane helix</keyword>
<dbReference type="Pfam" id="PF11222">
    <property type="entry name" value="DUF3017"/>
    <property type="match status" value="1"/>
</dbReference>
<protein>
    <submittedName>
        <fullName evidence="2">DUF3017 domain-containing protein</fullName>
    </submittedName>
</protein>
<name>A0ABV6QGS5_9ACTN</name>
<feature type="transmembrane region" description="Helical" evidence="1">
    <location>
        <begin position="66"/>
        <end position="88"/>
    </location>
</feature>
<feature type="transmembrane region" description="Helical" evidence="1">
    <location>
        <begin position="36"/>
        <end position="54"/>
    </location>
</feature>
<dbReference type="InterPro" id="IPR021385">
    <property type="entry name" value="DUF3017"/>
</dbReference>
<dbReference type="RefSeq" id="WP_380044540.1">
    <property type="nucleotide sequence ID" value="NZ_JBHLTC010000006.1"/>
</dbReference>